<evidence type="ECO:0000313" key="2">
    <source>
        <dbReference type="EMBL" id="MBC8589469.1"/>
    </source>
</evidence>
<protein>
    <submittedName>
        <fullName evidence="2">Uncharacterized protein</fullName>
    </submittedName>
</protein>
<gene>
    <name evidence="2" type="ORF">H8707_14735</name>
</gene>
<keyword evidence="1" id="KW-0472">Membrane</keyword>
<dbReference type="EMBL" id="JACRTG010000034">
    <property type="protein sequence ID" value="MBC8589469.1"/>
    <property type="molecule type" value="Genomic_DNA"/>
</dbReference>
<feature type="transmembrane region" description="Helical" evidence="1">
    <location>
        <begin position="69"/>
        <end position="87"/>
    </location>
</feature>
<evidence type="ECO:0000256" key="1">
    <source>
        <dbReference type="SAM" id="Phobius"/>
    </source>
</evidence>
<dbReference type="Proteomes" id="UP000601171">
    <property type="component" value="Unassembled WGS sequence"/>
</dbReference>
<dbReference type="AlphaFoldDB" id="A0A926IKV3"/>
<name>A0A926IKV3_9FIRM</name>
<keyword evidence="1" id="KW-1133">Transmembrane helix</keyword>
<feature type="transmembrane region" description="Helical" evidence="1">
    <location>
        <begin position="135"/>
        <end position="158"/>
    </location>
</feature>
<evidence type="ECO:0000313" key="3">
    <source>
        <dbReference type="Proteomes" id="UP000601171"/>
    </source>
</evidence>
<sequence>MMNRLKKYFAELKEHDNILYKISWIYICIIALLNFAFQGLARYISFLIYNIKTTNIENLYSIEKLKLNIEYTINAVHIILIIYYLFSMRKLINENKIYIPDLFYRNKALLVFFIISMVVQIIIAIIFSIGSRLNLNSFIMHLIFPAKIIVLLLIIQLIETRYA</sequence>
<feature type="transmembrane region" description="Helical" evidence="1">
    <location>
        <begin position="108"/>
        <end position="129"/>
    </location>
</feature>
<feature type="transmembrane region" description="Helical" evidence="1">
    <location>
        <begin position="21"/>
        <end position="49"/>
    </location>
</feature>
<proteinExistence type="predicted"/>
<keyword evidence="3" id="KW-1185">Reference proteome</keyword>
<accession>A0A926IKV3</accession>
<comment type="caution">
    <text evidence="2">The sequence shown here is derived from an EMBL/GenBank/DDBJ whole genome shotgun (WGS) entry which is preliminary data.</text>
</comment>
<keyword evidence="1" id="KW-0812">Transmembrane</keyword>
<reference evidence="2" key="1">
    <citation type="submission" date="2020-08" db="EMBL/GenBank/DDBJ databases">
        <title>Genome public.</title>
        <authorList>
            <person name="Liu C."/>
            <person name="Sun Q."/>
        </authorList>
    </citation>
    <scope>NUCLEOTIDE SEQUENCE</scope>
    <source>
        <strain evidence="2">BX21</strain>
    </source>
</reference>
<organism evidence="2 3">
    <name type="scientific">Paratissierella segnis</name>
    <dbReference type="NCBI Taxonomy" id="2763679"/>
    <lineage>
        <taxon>Bacteria</taxon>
        <taxon>Bacillati</taxon>
        <taxon>Bacillota</taxon>
        <taxon>Tissierellia</taxon>
        <taxon>Tissierellales</taxon>
        <taxon>Tissierellaceae</taxon>
        <taxon>Paratissierella</taxon>
    </lineage>
</organism>